<dbReference type="PANTHER" id="PTHR43841">
    <property type="entry name" value="3-HYDROXYACYL-THIOESTER DEHYDRATASE HTDX-RELATED"/>
    <property type="match status" value="1"/>
</dbReference>
<dbReference type="InterPro" id="IPR003965">
    <property type="entry name" value="Fatty_acid_synthase"/>
</dbReference>
<protein>
    <submittedName>
        <fullName evidence="2">Dehydratase</fullName>
    </submittedName>
</protein>
<gene>
    <name evidence="2" type="ORF">CYL18_07770</name>
</gene>
<organism evidence="2 3">
    <name type="scientific">Pradoshia eiseniae</name>
    <dbReference type="NCBI Taxonomy" id="2064768"/>
    <lineage>
        <taxon>Bacteria</taxon>
        <taxon>Bacillati</taxon>
        <taxon>Bacillota</taxon>
        <taxon>Bacilli</taxon>
        <taxon>Bacillales</taxon>
        <taxon>Bacillaceae</taxon>
        <taxon>Pradoshia</taxon>
    </lineage>
</organism>
<dbReference type="Pfam" id="PF01575">
    <property type="entry name" value="MaoC_dehydratas"/>
    <property type="match status" value="1"/>
</dbReference>
<dbReference type="InterPro" id="IPR002539">
    <property type="entry name" value="MaoC-like_dom"/>
</dbReference>
<dbReference type="AlphaFoldDB" id="A0A2S7N1B4"/>
<accession>A0A2S7N1B4</accession>
<dbReference type="Proteomes" id="UP000239663">
    <property type="component" value="Unassembled WGS sequence"/>
</dbReference>
<dbReference type="PRINTS" id="PR01483">
    <property type="entry name" value="FASYNTHASE"/>
</dbReference>
<reference evidence="2 3" key="1">
    <citation type="submission" date="2017-12" db="EMBL/GenBank/DDBJ databases">
        <title>Taxonomic description and draft genome of Pradoshia cofamensis Gen. nov., sp. nov., a thermotolerant bacillale isolated from anterior gut of earthworm Eisenia fetida.</title>
        <authorList>
            <person name="Saha T."/>
            <person name="Chakraborty R."/>
        </authorList>
    </citation>
    <scope>NUCLEOTIDE SEQUENCE [LARGE SCALE GENOMIC DNA]</scope>
    <source>
        <strain evidence="2 3">EAG3</strain>
    </source>
</reference>
<dbReference type="OrthoDB" id="9801625at2"/>
<dbReference type="RefSeq" id="WP_104848922.1">
    <property type="nucleotide sequence ID" value="NZ_PKOZ01000003.1"/>
</dbReference>
<dbReference type="GO" id="GO:0005835">
    <property type="term" value="C:fatty acid synthase complex"/>
    <property type="evidence" value="ECO:0007669"/>
    <property type="project" value="InterPro"/>
</dbReference>
<proteinExistence type="predicted"/>
<dbReference type="EMBL" id="PKOZ01000003">
    <property type="protein sequence ID" value="PQD95778.1"/>
    <property type="molecule type" value="Genomic_DNA"/>
</dbReference>
<dbReference type="Gene3D" id="3.10.129.10">
    <property type="entry name" value="Hotdog Thioesterase"/>
    <property type="match status" value="1"/>
</dbReference>
<dbReference type="InterPro" id="IPR029069">
    <property type="entry name" value="HotDog_dom_sf"/>
</dbReference>
<keyword evidence="3" id="KW-1185">Reference proteome</keyword>
<feature type="domain" description="MaoC-like" evidence="1">
    <location>
        <begin position="17"/>
        <end position="107"/>
    </location>
</feature>
<comment type="caution">
    <text evidence="2">The sequence shown here is derived from an EMBL/GenBank/DDBJ whole genome shotgun (WGS) entry which is preliminary data.</text>
</comment>
<dbReference type="GO" id="GO:0004312">
    <property type="term" value="F:fatty acid synthase activity"/>
    <property type="evidence" value="ECO:0007669"/>
    <property type="project" value="InterPro"/>
</dbReference>
<dbReference type="PANTHER" id="PTHR43841:SF3">
    <property type="entry name" value="(3R)-HYDROXYACYL-ACP DEHYDRATASE SUBUNIT HADB"/>
    <property type="match status" value="1"/>
</dbReference>
<evidence type="ECO:0000313" key="3">
    <source>
        <dbReference type="Proteomes" id="UP000239663"/>
    </source>
</evidence>
<dbReference type="SUPFAM" id="SSF54637">
    <property type="entry name" value="Thioesterase/thiol ester dehydrase-isomerase"/>
    <property type="match status" value="1"/>
</dbReference>
<evidence type="ECO:0000313" key="2">
    <source>
        <dbReference type="EMBL" id="PQD95778.1"/>
    </source>
</evidence>
<evidence type="ECO:0000259" key="1">
    <source>
        <dbReference type="Pfam" id="PF01575"/>
    </source>
</evidence>
<name>A0A2S7N1B4_9BACI</name>
<sequence>MNTIEQLKVGEGIAPVQLPPVTPDVLVQYAEASGDHNPIHLDEDEAKRLGLPGIIAHGMWTMGNLTKLFTPYYEEGFLQDYQIRFRGMVFLGDIVTLQAKLESKDDQLLTFQVSASNQSGADVLKGKAIFRLAQ</sequence>
<dbReference type="GO" id="GO:0006633">
    <property type="term" value="P:fatty acid biosynthetic process"/>
    <property type="evidence" value="ECO:0007669"/>
    <property type="project" value="InterPro"/>
</dbReference>